<evidence type="ECO:0000256" key="8">
    <source>
        <dbReference type="ARBA" id="ARBA00049047"/>
    </source>
</evidence>
<dbReference type="PANTHER" id="PTHR43406:SF1">
    <property type="entry name" value="TRYPTOPHAN SYNTHASE ALPHA CHAIN, CHLOROPLASTIC"/>
    <property type="match status" value="1"/>
</dbReference>
<dbReference type="InterPro" id="IPR018204">
    <property type="entry name" value="Trp_synthase_alpha_AS"/>
</dbReference>
<dbReference type="EMBL" id="NOWI01000004">
    <property type="protein sequence ID" value="RFT44776.1"/>
    <property type="molecule type" value="Genomic_DNA"/>
</dbReference>
<feature type="active site" description="Proton acceptor" evidence="9">
    <location>
        <position position="53"/>
    </location>
</feature>
<dbReference type="PANTHER" id="PTHR43406">
    <property type="entry name" value="TRYPTOPHAN SYNTHASE, ALPHA CHAIN"/>
    <property type="match status" value="1"/>
</dbReference>
<evidence type="ECO:0000256" key="9">
    <source>
        <dbReference type="HAMAP-Rule" id="MF_00131"/>
    </source>
</evidence>
<comment type="similarity">
    <text evidence="9 10">Belongs to the TrpA family.</text>
</comment>
<keyword evidence="4 9" id="KW-0028">Amino-acid biosynthesis</keyword>
<evidence type="ECO:0000256" key="5">
    <source>
        <dbReference type="ARBA" id="ARBA00022822"/>
    </source>
</evidence>
<dbReference type="GO" id="GO:0004834">
    <property type="term" value="F:tryptophan synthase activity"/>
    <property type="evidence" value="ECO:0007669"/>
    <property type="project" value="UniProtKB-UniRule"/>
</dbReference>
<evidence type="ECO:0000256" key="2">
    <source>
        <dbReference type="ARBA" id="ARBA00004733"/>
    </source>
</evidence>
<dbReference type="Pfam" id="PF00290">
    <property type="entry name" value="Trp_syntA"/>
    <property type="match status" value="1"/>
</dbReference>
<dbReference type="HAMAP" id="MF_00131">
    <property type="entry name" value="Trp_synth_alpha"/>
    <property type="match status" value="1"/>
</dbReference>
<sequence length="277" mass="28853">MTRSASAYLKAREENRPALVGFLPVGHPSVPDSIDAMKALTTGTTGIGVDLVEIGMPYSDPMMDGTVIQHATTRALEGGVRTRDTLLAAEAVADTGTPCVVMTYWNLVEHYGVDAYARDLASAGGAGLITPDLTPDEAEEWMAASEAHGLDRVFLVAPSSTDERLASTVAACRGWVYATSVMGVTGTRAQTSSAAPELVARVKAVNSEIPVGVGLGVSNGDQAAEVGSFADGVIVGSALVRALVEAEEQGETAHVGIDRMRTIVDDLVSGVRRARLQ</sequence>
<evidence type="ECO:0000256" key="6">
    <source>
        <dbReference type="ARBA" id="ARBA00023141"/>
    </source>
</evidence>
<evidence type="ECO:0000256" key="1">
    <source>
        <dbReference type="ARBA" id="ARBA00003365"/>
    </source>
</evidence>
<dbReference type="RefSeq" id="WP_065672728.1">
    <property type="nucleotide sequence ID" value="NZ_JAQDJS010000001.1"/>
</dbReference>
<dbReference type="InterPro" id="IPR002028">
    <property type="entry name" value="Trp_synthase_suA"/>
</dbReference>
<dbReference type="InterPro" id="IPR011060">
    <property type="entry name" value="RibuloseP-bd_barrel"/>
</dbReference>
<comment type="subunit">
    <text evidence="3 9">Tetramer of two alpha and two beta chains.</text>
</comment>
<dbReference type="FunFam" id="3.20.20.70:FF:000037">
    <property type="entry name" value="Tryptophan synthase alpha chain"/>
    <property type="match status" value="1"/>
</dbReference>
<evidence type="ECO:0000313" key="11">
    <source>
        <dbReference type="EMBL" id="RFT44776.1"/>
    </source>
</evidence>
<dbReference type="NCBIfam" id="TIGR00262">
    <property type="entry name" value="trpA"/>
    <property type="match status" value="1"/>
</dbReference>
<dbReference type="EC" id="4.2.1.20" evidence="9"/>
<evidence type="ECO:0000256" key="10">
    <source>
        <dbReference type="RuleBase" id="RU003662"/>
    </source>
</evidence>
<dbReference type="Gene3D" id="3.20.20.70">
    <property type="entry name" value="Aldolase class I"/>
    <property type="match status" value="1"/>
</dbReference>
<dbReference type="CDD" id="cd04724">
    <property type="entry name" value="Tryptophan_synthase_alpha"/>
    <property type="match status" value="1"/>
</dbReference>
<proteinExistence type="inferred from homology"/>
<comment type="function">
    <text evidence="1 9">The alpha subunit is responsible for the aldol cleavage of indoleglycerol phosphate to indole and glyceraldehyde 3-phosphate.</text>
</comment>
<dbReference type="InterPro" id="IPR013785">
    <property type="entry name" value="Aldolase_TIM"/>
</dbReference>
<dbReference type="UniPathway" id="UPA00035">
    <property type="reaction ID" value="UER00044"/>
</dbReference>
<keyword evidence="7 9" id="KW-0456">Lyase</keyword>
<dbReference type="AlphaFoldDB" id="A0A3E2DHB6"/>
<comment type="caution">
    <text evidence="11">The sequence shown here is derived from an EMBL/GenBank/DDBJ whole genome shotgun (WGS) entry which is preliminary data.</text>
</comment>
<keyword evidence="5 9" id="KW-0822">Tryptophan biosynthesis</keyword>
<organism evidence="11 12">
    <name type="scientific">Cutibacterium avidum</name>
    <dbReference type="NCBI Taxonomy" id="33010"/>
    <lineage>
        <taxon>Bacteria</taxon>
        <taxon>Bacillati</taxon>
        <taxon>Actinomycetota</taxon>
        <taxon>Actinomycetes</taxon>
        <taxon>Propionibacteriales</taxon>
        <taxon>Propionibacteriaceae</taxon>
        <taxon>Cutibacterium</taxon>
    </lineage>
</organism>
<comment type="pathway">
    <text evidence="2 9">Amino-acid biosynthesis; L-tryptophan biosynthesis; L-tryptophan from chorismate: step 5/5.</text>
</comment>
<feature type="active site" description="Proton acceptor" evidence="9">
    <location>
        <position position="64"/>
    </location>
</feature>
<dbReference type="PROSITE" id="PS00167">
    <property type="entry name" value="TRP_SYNTHASE_ALPHA"/>
    <property type="match status" value="1"/>
</dbReference>
<dbReference type="Proteomes" id="UP000259211">
    <property type="component" value="Unassembled WGS sequence"/>
</dbReference>
<evidence type="ECO:0000256" key="3">
    <source>
        <dbReference type="ARBA" id="ARBA00011270"/>
    </source>
</evidence>
<reference evidence="11 12" key="1">
    <citation type="submission" date="2017-07" db="EMBL/GenBank/DDBJ databases">
        <authorList>
            <person name="Sun Z.S."/>
            <person name="Albrecht U."/>
            <person name="Echele G."/>
            <person name="Lee C.C."/>
        </authorList>
    </citation>
    <scope>NUCLEOTIDE SEQUENCE [LARGE SCALE GENOMIC DNA]</scope>
    <source>
        <strain evidence="11 12">P16-029</strain>
    </source>
</reference>
<evidence type="ECO:0000313" key="12">
    <source>
        <dbReference type="Proteomes" id="UP000259211"/>
    </source>
</evidence>
<evidence type="ECO:0000256" key="7">
    <source>
        <dbReference type="ARBA" id="ARBA00023239"/>
    </source>
</evidence>
<name>A0A3E2DHB6_9ACTN</name>
<protein>
    <recommendedName>
        <fullName evidence="9">Tryptophan synthase alpha chain</fullName>
        <ecNumber evidence="9">4.2.1.20</ecNumber>
    </recommendedName>
</protein>
<gene>
    <name evidence="9" type="primary">trpA</name>
    <name evidence="11" type="ORF">CHT91_04660</name>
</gene>
<keyword evidence="6 9" id="KW-0057">Aromatic amino acid biosynthesis</keyword>
<dbReference type="GO" id="GO:0005829">
    <property type="term" value="C:cytosol"/>
    <property type="evidence" value="ECO:0007669"/>
    <property type="project" value="TreeGrafter"/>
</dbReference>
<dbReference type="SUPFAM" id="SSF51366">
    <property type="entry name" value="Ribulose-phoshate binding barrel"/>
    <property type="match status" value="1"/>
</dbReference>
<accession>A0A3E2DHB6</accession>
<evidence type="ECO:0000256" key="4">
    <source>
        <dbReference type="ARBA" id="ARBA00022605"/>
    </source>
</evidence>
<comment type="catalytic activity">
    <reaction evidence="8 9">
        <text>(1S,2R)-1-C-(indol-3-yl)glycerol 3-phosphate + L-serine = D-glyceraldehyde 3-phosphate + L-tryptophan + H2O</text>
        <dbReference type="Rhea" id="RHEA:10532"/>
        <dbReference type="ChEBI" id="CHEBI:15377"/>
        <dbReference type="ChEBI" id="CHEBI:33384"/>
        <dbReference type="ChEBI" id="CHEBI:57912"/>
        <dbReference type="ChEBI" id="CHEBI:58866"/>
        <dbReference type="ChEBI" id="CHEBI:59776"/>
        <dbReference type="EC" id="4.2.1.20"/>
    </reaction>
</comment>